<proteinExistence type="predicted"/>
<keyword evidence="3" id="KW-1185">Reference proteome</keyword>
<reference evidence="2" key="2">
    <citation type="submission" date="2023-05" db="EMBL/GenBank/DDBJ databases">
        <authorList>
            <person name="Schelkunov M.I."/>
        </authorList>
    </citation>
    <scope>NUCLEOTIDE SEQUENCE</scope>
    <source>
        <strain evidence="2">Hsosn_3</strain>
        <tissue evidence="2">Leaf</tissue>
    </source>
</reference>
<evidence type="ECO:0000259" key="1">
    <source>
        <dbReference type="Pfam" id="PF20241"/>
    </source>
</evidence>
<dbReference type="EMBL" id="JAUIZM010000002">
    <property type="protein sequence ID" value="KAK1396424.1"/>
    <property type="molecule type" value="Genomic_DNA"/>
</dbReference>
<feature type="domain" description="DUF6598" evidence="1">
    <location>
        <begin position="64"/>
        <end position="205"/>
    </location>
</feature>
<dbReference type="AlphaFoldDB" id="A0AAD8N4M3"/>
<organism evidence="2 3">
    <name type="scientific">Heracleum sosnowskyi</name>
    <dbReference type="NCBI Taxonomy" id="360622"/>
    <lineage>
        <taxon>Eukaryota</taxon>
        <taxon>Viridiplantae</taxon>
        <taxon>Streptophyta</taxon>
        <taxon>Embryophyta</taxon>
        <taxon>Tracheophyta</taxon>
        <taxon>Spermatophyta</taxon>
        <taxon>Magnoliopsida</taxon>
        <taxon>eudicotyledons</taxon>
        <taxon>Gunneridae</taxon>
        <taxon>Pentapetalae</taxon>
        <taxon>asterids</taxon>
        <taxon>campanulids</taxon>
        <taxon>Apiales</taxon>
        <taxon>Apiaceae</taxon>
        <taxon>Apioideae</taxon>
        <taxon>apioid superclade</taxon>
        <taxon>Tordylieae</taxon>
        <taxon>Tordyliinae</taxon>
        <taxon>Heracleum</taxon>
    </lineage>
</organism>
<evidence type="ECO:0000313" key="3">
    <source>
        <dbReference type="Proteomes" id="UP001237642"/>
    </source>
</evidence>
<dbReference type="Proteomes" id="UP001237642">
    <property type="component" value="Unassembled WGS sequence"/>
</dbReference>
<gene>
    <name evidence="2" type="ORF">POM88_006287</name>
</gene>
<accession>A0AAD8N4M3</accession>
<evidence type="ECO:0000313" key="2">
    <source>
        <dbReference type="EMBL" id="KAK1396424.1"/>
    </source>
</evidence>
<dbReference type="InterPro" id="IPR046533">
    <property type="entry name" value="DUF6598"/>
</dbReference>
<dbReference type="Pfam" id="PF20241">
    <property type="entry name" value="DUF6598"/>
    <property type="match status" value="1"/>
</dbReference>
<sequence>MISSQSGRHYLYNVDEVDENKPSIKYGDPIMVTSGAPTIELTNFDIEFNLFCGVFRGCINKKWENPRHDKVSIRKEIINSEDGLDSIRVEYGLFANATVANVEVNLLGDSGSPYVDGFVVARNSRLGRPTHASILFWKNSDNKIQVKDGVVPLSKSRVGVPLNSKFYVVIILKCDDVEYTTQLTFLPQEAGTIQENTSDDKFQVRVTWGV</sequence>
<reference evidence="2" key="1">
    <citation type="submission" date="2023-02" db="EMBL/GenBank/DDBJ databases">
        <title>Genome of toxic invasive species Heracleum sosnowskyi carries increased number of genes despite the absence of recent whole-genome duplications.</title>
        <authorList>
            <person name="Schelkunov M."/>
            <person name="Shtratnikova V."/>
            <person name="Makarenko M."/>
            <person name="Klepikova A."/>
            <person name="Omelchenko D."/>
            <person name="Novikova G."/>
            <person name="Obukhova E."/>
            <person name="Bogdanov V."/>
            <person name="Penin A."/>
            <person name="Logacheva M."/>
        </authorList>
    </citation>
    <scope>NUCLEOTIDE SEQUENCE</scope>
    <source>
        <strain evidence="2">Hsosn_3</strain>
        <tissue evidence="2">Leaf</tissue>
    </source>
</reference>
<protein>
    <recommendedName>
        <fullName evidence="1">DUF6598 domain-containing protein</fullName>
    </recommendedName>
</protein>
<name>A0AAD8N4M3_9APIA</name>
<comment type="caution">
    <text evidence="2">The sequence shown here is derived from an EMBL/GenBank/DDBJ whole genome shotgun (WGS) entry which is preliminary data.</text>
</comment>